<reference evidence="2" key="2">
    <citation type="submission" date="2015-01" db="EMBL/GenBank/DDBJ databases">
        <title>Evolutionary Origins and Diversification of the Mycorrhizal Mutualists.</title>
        <authorList>
            <consortium name="DOE Joint Genome Institute"/>
            <consortium name="Mycorrhizal Genomics Consortium"/>
            <person name="Kohler A."/>
            <person name="Kuo A."/>
            <person name="Nagy L.G."/>
            <person name="Floudas D."/>
            <person name="Copeland A."/>
            <person name="Barry K.W."/>
            <person name="Cichocki N."/>
            <person name="Veneault-Fourrey C."/>
            <person name="LaButti K."/>
            <person name="Lindquist E.A."/>
            <person name="Lipzen A."/>
            <person name="Lundell T."/>
            <person name="Morin E."/>
            <person name="Murat C."/>
            <person name="Riley R."/>
            <person name="Ohm R."/>
            <person name="Sun H."/>
            <person name="Tunlid A."/>
            <person name="Henrissat B."/>
            <person name="Grigoriev I.V."/>
            <person name="Hibbett D.S."/>
            <person name="Martin F."/>
        </authorList>
    </citation>
    <scope>NUCLEOTIDE SEQUENCE [LARGE SCALE GENOMIC DNA]</scope>
    <source>
        <strain evidence="2">F 1598</strain>
    </source>
</reference>
<gene>
    <name evidence="1" type="ORF">PILCRDRAFT_847</name>
</gene>
<keyword evidence="2" id="KW-1185">Reference proteome</keyword>
<dbReference type="Proteomes" id="UP000054166">
    <property type="component" value="Unassembled WGS sequence"/>
</dbReference>
<proteinExistence type="predicted"/>
<name>A0A0C3GMK2_PILCF</name>
<dbReference type="InParanoid" id="A0A0C3GMK2"/>
<protein>
    <submittedName>
        <fullName evidence="1">Uncharacterized protein</fullName>
    </submittedName>
</protein>
<sequence length="75" mass="8581">MPLWKLARVYTPQISKGYRKTDFHWNANVWRDAVNETAAFHHDSTNVHKTASVMIVESPSPPEFPIARCESPIAM</sequence>
<dbReference type="AlphaFoldDB" id="A0A0C3GMK2"/>
<organism evidence="1 2">
    <name type="scientific">Piloderma croceum (strain F 1598)</name>
    <dbReference type="NCBI Taxonomy" id="765440"/>
    <lineage>
        <taxon>Eukaryota</taxon>
        <taxon>Fungi</taxon>
        <taxon>Dikarya</taxon>
        <taxon>Basidiomycota</taxon>
        <taxon>Agaricomycotina</taxon>
        <taxon>Agaricomycetes</taxon>
        <taxon>Agaricomycetidae</taxon>
        <taxon>Atheliales</taxon>
        <taxon>Atheliaceae</taxon>
        <taxon>Piloderma</taxon>
    </lineage>
</organism>
<evidence type="ECO:0000313" key="2">
    <source>
        <dbReference type="Proteomes" id="UP000054166"/>
    </source>
</evidence>
<reference evidence="1 2" key="1">
    <citation type="submission" date="2014-04" db="EMBL/GenBank/DDBJ databases">
        <authorList>
            <consortium name="DOE Joint Genome Institute"/>
            <person name="Kuo A."/>
            <person name="Tarkka M."/>
            <person name="Buscot F."/>
            <person name="Kohler A."/>
            <person name="Nagy L.G."/>
            <person name="Floudas D."/>
            <person name="Copeland A."/>
            <person name="Barry K.W."/>
            <person name="Cichocki N."/>
            <person name="Veneault-Fourrey C."/>
            <person name="LaButti K."/>
            <person name="Lindquist E.A."/>
            <person name="Lipzen A."/>
            <person name="Lundell T."/>
            <person name="Morin E."/>
            <person name="Murat C."/>
            <person name="Sun H."/>
            <person name="Tunlid A."/>
            <person name="Henrissat B."/>
            <person name="Grigoriev I.V."/>
            <person name="Hibbett D.S."/>
            <person name="Martin F."/>
            <person name="Nordberg H.P."/>
            <person name="Cantor M.N."/>
            <person name="Hua S.X."/>
        </authorList>
    </citation>
    <scope>NUCLEOTIDE SEQUENCE [LARGE SCALE GENOMIC DNA]</scope>
    <source>
        <strain evidence="1 2">F 1598</strain>
    </source>
</reference>
<accession>A0A0C3GMK2</accession>
<dbReference type="EMBL" id="KN832971">
    <property type="protein sequence ID" value="KIM91741.1"/>
    <property type="molecule type" value="Genomic_DNA"/>
</dbReference>
<evidence type="ECO:0000313" key="1">
    <source>
        <dbReference type="EMBL" id="KIM91741.1"/>
    </source>
</evidence>
<dbReference type="HOGENOM" id="CLU_2671910_0_0_1"/>